<evidence type="ECO:0000259" key="1">
    <source>
        <dbReference type="Pfam" id="PF13480"/>
    </source>
</evidence>
<accession>A0A0A0HRC8</accession>
<reference evidence="2 3" key="1">
    <citation type="submission" date="2013-01" db="EMBL/GenBank/DDBJ databases">
        <authorList>
            <person name="Fiebig A."/>
            <person name="Goeker M."/>
            <person name="Klenk H.-P.P."/>
        </authorList>
    </citation>
    <scope>NUCLEOTIDE SEQUENCE [LARGE SCALE GENOMIC DNA]</scope>
    <source>
        <strain evidence="2 3">DSM 17069</strain>
    </source>
</reference>
<feature type="domain" description="BioF2-like acetyltransferase" evidence="1">
    <location>
        <begin position="141"/>
        <end position="269"/>
    </location>
</feature>
<dbReference type="EMBL" id="AONH01000007">
    <property type="protein sequence ID" value="KGM88653.1"/>
    <property type="molecule type" value="Genomic_DNA"/>
</dbReference>
<dbReference type="SUPFAM" id="SSF55729">
    <property type="entry name" value="Acyl-CoA N-acyltransferases (Nat)"/>
    <property type="match status" value="1"/>
</dbReference>
<dbReference type="PATRIC" id="fig|1288298.3.peg.1501"/>
<protein>
    <submittedName>
        <fullName evidence="2">Uncharacterized protein involved in methicillin resistance</fullName>
    </submittedName>
</protein>
<name>A0A0A0HRC8_9RHOB</name>
<dbReference type="Pfam" id="PF13480">
    <property type="entry name" value="Acetyltransf_6"/>
    <property type="match status" value="1"/>
</dbReference>
<dbReference type="InterPro" id="IPR016181">
    <property type="entry name" value="Acyl_CoA_acyltransferase"/>
</dbReference>
<dbReference type="eggNOG" id="COG2348">
    <property type="taxonomic scope" value="Bacteria"/>
</dbReference>
<dbReference type="PANTHER" id="PTHR36174:SF1">
    <property type="entry name" value="LIPID II:GLYCINE GLYCYLTRANSFERASE"/>
    <property type="match status" value="1"/>
</dbReference>
<dbReference type="OrthoDB" id="341858at2"/>
<dbReference type="Gene3D" id="3.40.630.30">
    <property type="match status" value="1"/>
</dbReference>
<dbReference type="InterPro" id="IPR038740">
    <property type="entry name" value="BioF2-like_GNAT_dom"/>
</dbReference>
<gene>
    <name evidence="2" type="ORF">rosmuc_01490</name>
</gene>
<sequence length="310" mass="33549">MDLYLCDPSPPPGMAPLHQQPHYARALRALGVTVETIRATQGGQSIAQAQVVRRRLGPLSFTWMPRGPIWASDLPGPDCDAFLRALPQTLPGGAWLANAASADEGDCLARHGYRALIPGQTLANLDLRPPRAARLAAQHGKWRNRLRHAQGAGLILHESAFDPATHRDLLSQEVAQQRARRYRALPAAFTLAYAAQNPGAARIWSAQHCGQHVAHLLILTHGDTATYHIGWTGPEGRRRSAHTLLLWQAANALADRGIARLDLGPADTTHAPGLARFKLGSGALAQRLGPSMLALPRVTPLFPKRHNHAA</sequence>
<comment type="caution">
    <text evidence="2">The sequence shown here is derived from an EMBL/GenBank/DDBJ whole genome shotgun (WGS) entry which is preliminary data.</text>
</comment>
<evidence type="ECO:0000313" key="3">
    <source>
        <dbReference type="Proteomes" id="UP000030021"/>
    </source>
</evidence>
<dbReference type="AlphaFoldDB" id="A0A0A0HRC8"/>
<organism evidence="2 3">
    <name type="scientific">Roseovarius mucosus DSM 17069</name>
    <dbReference type="NCBI Taxonomy" id="1288298"/>
    <lineage>
        <taxon>Bacteria</taxon>
        <taxon>Pseudomonadati</taxon>
        <taxon>Pseudomonadota</taxon>
        <taxon>Alphaproteobacteria</taxon>
        <taxon>Rhodobacterales</taxon>
        <taxon>Roseobacteraceae</taxon>
        <taxon>Roseovarius</taxon>
    </lineage>
</organism>
<dbReference type="RefSeq" id="WP_102105898.1">
    <property type="nucleotide sequence ID" value="NZ_KN293978.2"/>
</dbReference>
<dbReference type="HOGENOM" id="CLU_072557_0_0_5"/>
<dbReference type="Proteomes" id="UP000030021">
    <property type="component" value="Unassembled WGS sequence"/>
</dbReference>
<dbReference type="PANTHER" id="PTHR36174">
    <property type="entry name" value="LIPID II:GLYCINE GLYCYLTRANSFERASE"/>
    <property type="match status" value="1"/>
</dbReference>
<proteinExistence type="predicted"/>
<dbReference type="InterPro" id="IPR050644">
    <property type="entry name" value="PG_Glycine_Bridge_Synth"/>
</dbReference>
<evidence type="ECO:0000313" key="2">
    <source>
        <dbReference type="EMBL" id="KGM88653.1"/>
    </source>
</evidence>